<gene>
    <name evidence="1" type="ORF">SAMN04489859_102445</name>
</gene>
<name>A0A1H8KSY9_9RHOB</name>
<keyword evidence="2" id="KW-1185">Reference proteome</keyword>
<dbReference type="Proteomes" id="UP000199054">
    <property type="component" value="Unassembled WGS sequence"/>
</dbReference>
<evidence type="ECO:0000313" key="2">
    <source>
        <dbReference type="Proteomes" id="UP000199054"/>
    </source>
</evidence>
<dbReference type="EMBL" id="FODE01000024">
    <property type="protein sequence ID" value="SEN96022.1"/>
    <property type="molecule type" value="Genomic_DNA"/>
</dbReference>
<dbReference type="AlphaFoldDB" id="A0A1H8KSY9"/>
<protein>
    <submittedName>
        <fullName evidence="1">Uncharacterized protein</fullName>
    </submittedName>
</protein>
<reference evidence="1 2" key="1">
    <citation type="submission" date="2016-10" db="EMBL/GenBank/DDBJ databases">
        <authorList>
            <person name="de Groot N.N."/>
        </authorList>
    </citation>
    <scope>NUCLEOTIDE SEQUENCE [LARGE SCALE GENOMIC DNA]</scope>
    <source>
        <strain evidence="1 2">DSM 8512</strain>
    </source>
</reference>
<proteinExistence type="predicted"/>
<organism evidence="1 2">
    <name type="scientific">Paracoccus alcaliphilus</name>
    <dbReference type="NCBI Taxonomy" id="34002"/>
    <lineage>
        <taxon>Bacteria</taxon>
        <taxon>Pseudomonadati</taxon>
        <taxon>Pseudomonadota</taxon>
        <taxon>Alphaproteobacteria</taxon>
        <taxon>Rhodobacterales</taxon>
        <taxon>Paracoccaceae</taxon>
        <taxon>Paracoccus</taxon>
    </lineage>
</organism>
<dbReference type="STRING" id="34002.SAMN04489859_102445"/>
<dbReference type="RefSeq" id="WP_090614267.1">
    <property type="nucleotide sequence ID" value="NZ_CP067126.1"/>
</dbReference>
<sequence>MSVATGKGLATGGSVTALRRLRQIVGQEGCRGLWSRLRYRKRRVSQPQVTAITRNVWIAGHGGVATDLGAALSALGHPRLSETALRLLPSRRSRFHIDPDLSGRDFGHDDILVLSRPVGDPVALLRQAGRCHSIIETRQDRLARWLDLGIPAGKLFLIGRKTLRRDLYRFLLATGTIGADDADWRRLADLHQLPKVPRLCLSLPETPLRQGFFLQQDLPGFRLVAGIRRNPGWIGAGVGFRTMARACLAARAGRAILCEDDLIAGSDFEDRLEGVLAYLDQTGWDVFSGLSTDIDASYRVTAVQRFRGQTFVHLNRTTGMVFNIFSPRALDWLASWSPARQGVPIDRHLEAMPRMRVVTTLPFLVDHADGLESSAWGFSNRRYRSLIAASENRLARMVAAFEASETPPRPVLCAQPRARVWYGRAGL</sequence>
<dbReference type="OrthoDB" id="6493506at2"/>
<accession>A0A1H8KSY9</accession>
<evidence type="ECO:0000313" key="1">
    <source>
        <dbReference type="EMBL" id="SEN96022.1"/>
    </source>
</evidence>